<keyword evidence="2" id="KW-1185">Reference proteome</keyword>
<gene>
    <name evidence="1" type="ORF">EI97DRAFT_312256</name>
</gene>
<dbReference type="AlphaFoldDB" id="A0A6A6JM39"/>
<proteinExistence type="predicted"/>
<reference evidence="1" key="1">
    <citation type="journal article" date="2020" name="Stud. Mycol.">
        <title>101 Dothideomycetes genomes: a test case for predicting lifestyles and emergence of pathogens.</title>
        <authorList>
            <person name="Haridas S."/>
            <person name="Albert R."/>
            <person name="Binder M."/>
            <person name="Bloem J."/>
            <person name="Labutti K."/>
            <person name="Salamov A."/>
            <person name="Andreopoulos B."/>
            <person name="Baker S."/>
            <person name="Barry K."/>
            <person name="Bills G."/>
            <person name="Bluhm B."/>
            <person name="Cannon C."/>
            <person name="Castanera R."/>
            <person name="Culley D."/>
            <person name="Daum C."/>
            <person name="Ezra D."/>
            <person name="Gonzalez J."/>
            <person name="Henrissat B."/>
            <person name="Kuo A."/>
            <person name="Liang C."/>
            <person name="Lipzen A."/>
            <person name="Lutzoni F."/>
            <person name="Magnuson J."/>
            <person name="Mondo S."/>
            <person name="Nolan M."/>
            <person name="Ohm R."/>
            <person name="Pangilinan J."/>
            <person name="Park H.-J."/>
            <person name="Ramirez L."/>
            <person name="Alfaro M."/>
            <person name="Sun H."/>
            <person name="Tritt A."/>
            <person name="Yoshinaga Y."/>
            <person name="Zwiers L.-H."/>
            <person name="Turgeon B."/>
            <person name="Goodwin S."/>
            <person name="Spatafora J."/>
            <person name="Crous P."/>
            <person name="Grigoriev I."/>
        </authorList>
    </citation>
    <scope>NUCLEOTIDE SEQUENCE</scope>
    <source>
        <strain evidence="1">CBS 379.55</strain>
    </source>
</reference>
<sequence>MPSEAAIRPLPSTYVVTRTRTCTMDGVQASDPKSSLLCRIRSEENPPLAEPEMSSRLHLSEGQFPTDSSHRRWMVLMPGISANRVYLASFAFEILHIICYNLSLSPNPGAWQSNGACCMCHVVSAYPSRGGAAFSVSLCGHGHTLASALPNPFIYKHNQQGNLRLFASLLGFGSGPAQPLMQAGFRDAGSRCAPALLPSRLGILQKSMMLEILGSGMSASRT</sequence>
<evidence type="ECO:0000313" key="1">
    <source>
        <dbReference type="EMBL" id="KAF2277183.1"/>
    </source>
</evidence>
<protein>
    <submittedName>
        <fullName evidence="1">Uncharacterized protein</fullName>
    </submittedName>
</protein>
<name>A0A6A6JM39_WESOR</name>
<evidence type="ECO:0000313" key="2">
    <source>
        <dbReference type="Proteomes" id="UP000800097"/>
    </source>
</evidence>
<dbReference type="EMBL" id="ML986491">
    <property type="protein sequence ID" value="KAF2277183.1"/>
    <property type="molecule type" value="Genomic_DNA"/>
</dbReference>
<accession>A0A6A6JM39</accession>
<organism evidence="1 2">
    <name type="scientific">Westerdykella ornata</name>
    <dbReference type="NCBI Taxonomy" id="318751"/>
    <lineage>
        <taxon>Eukaryota</taxon>
        <taxon>Fungi</taxon>
        <taxon>Dikarya</taxon>
        <taxon>Ascomycota</taxon>
        <taxon>Pezizomycotina</taxon>
        <taxon>Dothideomycetes</taxon>
        <taxon>Pleosporomycetidae</taxon>
        <taxon>Pleosporales</taxon>
        <taxon>Sporormiaceae</taxon>
        <taxon>Westerdykella</taxon>
    </lineage>
</organism>
<dbReference type="RefSeq" id="XP_033654722.1">
    <property type="nucleotide sequence ID" value="XM_033794615.1"/>
</dbReference>
<dbReference type="Proteomes" id="UP000800097">
    <property type="component" value="Unassembled WGS sequence"/>
</dbReference>
<dbReference type="GeneID" id="54547790"/>